<evidence type="ECO:0000313" key="3">
    <source>
        <dbReference type="EMBL" id="KAK6511710.1"/>
    </source>
</evidence>
<dbReference type="Proteomes" id="UP001370758">
    <property type="component" value="Unassembled WGS sequence"/>
</dbReference>
<accession>A0AAV9WN37</accession>
<keyword evidence="4" id="KW-1185">Reference proteome</keyword>
<feature type="chain" id="PRO_5043956606" evidence="2">
    <location>
        <begin position="22"/>
        <end position="205"/>
    </location>
</feature>
<proteinExistence type="predicted"/>
<evidence type="ECO:0000313" key="4">
    <source>
        <dbReference type="Proteomes" id="UP001370758"/>
    </source>
</evidence>
<comment type="caution">
    <text evidence="3">The sequence shown here is derived from an EMBL/GenBank/DDBJ whole genome shotgun (WGS) entry which is preliminary data.</text>
</comment>
<dbReference type="EMBL" id="JAVHJL010000001">
    <property type="protein sequence ID" value="KAK6511710.1"/>
    <property type="molecule type" value="Genomic_DNA"/>
</dbReference>
<protein>
    <submittedName>
        <fullName evidence="3">Uncharacterized protein</fullName>
    </submittedName>
</protein>
<dbReference type="AlphaFoldDB" id="A0AAV9WN37"/>
<keyword evidence="2" id="KW-0732">Signal</keyword>
<name>A0AAV9WN37_9PEZI</name>
<evidence type="ECO:0000256" key="2">
    <source>
        <dbReference type="SAM" id="SignalP"/>
    </source>
</evidence>
<evidence type="ECO:0000256" key="1">
    <source>
        <dbReference type="SAM" id="MobiDB-lite"/>
    </source>
</evidence>
<reference evidence="3 4" key="1">
    <citation type="submission" date="2023-08" db="EMBL/GenBank/DDBJ databases">
        <authorList>
            <person name="Palmer J.M."/>
        </authorList>
    </citation>
    <scope>NUCLEOTIDE SEQUENCE [LARGE SCALE GENOMIC DNA]</scope>
    <source>
        <strain evidence="3 4">TWF481</strain>
    </source>
</reference>
<feature type="signal peptide" evidence="2">
    <location>
        <begin position="1"/>
        <end position="21"/>
    </location>
</feature>
<feature type="region of interest" description="Disordered" evidence="1">
    <location>
        <begin position="94"/>
        <end position="114"/>
    </location>
</feature>
<gene>
    <name evidence="3" type="ORF">TWF481_000616</name>
</gene>
<organism evidence="3 4">
    <name type="scientific">Arthrobotrys musiformis</name>
    <dbReference type="NCBI Taxonomy" id="47236"/>
    <lineage>
        <taxon>Eukaryota</taxon>
        <taxon>Fungi</taxon>
        <taxon>Dikarya</taxon>
        <taxon>Ascomycota</taxon>
        <taxon>Pezizomycotina</taxon>
        <taxon>Orbiliomycetes</taxon>
        <taxon>Orbiliales</taxon>
        <taxon>Orbiliaceae</taxon>
        <taxon>Arthrobotrys</taxon>
    </lineage>
</organism>
<sequence>MHFSIFSLALLAASIIPSAVAQRGREREQALATVYKTTAVTRIQTLKYTSWRKTTIIKYNTITVTKRESTTKTSVRYVTEKPSPVTVTKTVTTCPAGGDGEEEEEEAGTKEDDQYKSCPPVAVVTAAPSCKGGEACPTKSVCQQKQATPTVTYRCNCGGAPKRTVTFTPTCAEDCCSGYVPTFYTFVPLPVERCVQPNGVSEVTI</sequence>